<comment type="caution">
    <text evidence="1">The sequence shown here is derived from an EMBL/GenBank/DDBJ whole genome shotgun (WGS) entry which is preliminary data.</text>
</comment>
<proteinExistence type="predicted"/>
<dbReference type="EMBL" id="WPIN01000004">
    <property type="protein sequence ID" value="MVM30630.1"/>
    <property type="molecule type" value="Genomic_DNA"/>
</dbReference>
<protein>
    <submittedName>
        <fullName evidence="1">Uncharacterized protein</fullName>
    </submittedName>
</protein>
<dbReference type="RefSeq" id="WP_157584887.1">
    <property type="nucleotide sequence ID" value="NZ_WPIN01000004.1"/>
</dbReference>
<gene>
    <name evidence="1" type="ORF">GO755_11365</name>
</gene>
<keyword evidence="2" id="KW-1185">Reference proteome</keyword>
<name>A0A7K1SA19_9BACT</name>
<accession>A0A7K1SA19</accession>
<sequence>MDKKILLIGRNPSVLTNLASALINEGFVVKATSVIEQASQDFNAIDFDVVAFGRGVDAATNTMLKASFLSQNPAILFVDGLAPVISLLVKQIKLAIAGKSVAEKVITSFSYEQTAPLRINVSTRIDCQLTIDLYQLDAIHTTQQKTIVSKFIKAGNHIFPVDAFPDLTSTINFLVAEANNLDLAILQLQ</sequence>
<evidence type="ECO:0000313" key="2">
    <source>
        <dbReference type="Proteomes" id="UP000436006"/>
    </source>
</evidence>
<evidence type="ECO:0000313" key="1">
    <source>
        <dbReference type="EMBL" id="MVM30630.1"/>
    </source>
</evidence>
<organism evidence="1 2">
    <name type="scientific">Spirosoma arboris</name>
    <dbReference type="NCBI Taxonomy" id="2682092"/>
    <lineage>
        <taxon>Bacteria</taxon>
        <taxon>Pseudomonadati</taxon>
        <taxon>Bacteroidota</taxon>
        <taxon>Cytophagia</taxon>
        <taxon>Cytophagales</taxon>
        <taxon>Cytophagaceae</taxon>
        <taxon>Spirosoma</taxon>
    </lineage>
</organism>
<dbReference type="Proteomes" id="UP000436006">
    <property type="component" value="Unassembled WGS sequence"/>
</dbReference>
<reference evidence="1 2" key="1">
    <citation type="submission" date="2019-12" db="EMBL/GenBank/DDBJ databases">
        <title>Spirosoma sp. HMF4905 genome sequencing and assembly.</title>
        <authorList>
            <person name="Kang H."/>
            <person name="Cha I."/>
            <person name="Kim H."/>
            <person name="Joh K."/>
        </authorList>
    </citation>
    <scope>NUCLEOTIDE SEQUENCE [LARGE SCALE GENOMIC DNA]</scope>
    <source>
        <strain evidence="1 2">HMF4905</strain>
    </source>
</reference>
<dbReference type="AlphaFoldDB" id="A0A7K1SA19"/>